<proteinExistence type="predicted"/>
<dbReference type="AlphaFoldDB" id="A0A0F9EA27"/>
<comment type="caution">
    <text evidence="1">The sequence shown here is derived from an EMBL/GenBank/DDBJ whole genome shotgun (WGS) entry which is preliminary data.</text>
</comment>
<accession>A0A0F9EA27</accession>
<gene>
    <name evidence="1" type="ORF">LCGC14_2101150</name>
</gene>
<protein>
    <submittedName>
        <fullName evidence="1">Uncharacterized protein</fullName>
    </submittedName>
</protein>
<evidence type="ECO:0000313" key="1">
    <source>
        <dbReference type="EMBL" id="KKL70814.1"/>
    </source>
</evidence>
<organism evidence="1">
    <name type="scientific">marine sediment metagenome</name>
    <dbReference type="NCBI Taxonomy" id="412755"/>
    <lineage>
        <taxon>unclassified sequences</taxon>
        <taxon>metagenomes</taxon>
        <taxon>ecological metagenomes</taxon>
    </lineage>
</organism>
<reference evidence="1" key="1">
    <citation type="journal article" date="2015" name="Nature">
        <title>Complex archaea that bridge the gap between prokaryotes and eukaryotes.</title>
        <authorList>
            <person name="Spang A."/>
            <person name="Saw J.H."/>
            <person name="Jorgensen S.L."/>
            <person name="Zaremba-Niedzwiedzka K."/>
            <person name="Martijn J."/>
            <person name="Lind A.E."/>
            <person name="van Eijk R."/>
            <person name="Schleper C."/>
            <person name="Guy L."/>
            <person name="Ettema T.J."/>
        </authorList>
    </citation>
    <scope>NUCLEOTIDE SEQUENCE</scope>
</reference>
<name>A0A0F9EA27_9ZZZZ</name>
<sequence length="51" mass="6257">MIEIEIKVRKIRNGYILFWDKPGYCEDEEKYIQNFSDVEPEIRKILADFFN</sequence>
<dbReference type="EMBL" id="LAZR01025784">
    <property type="protein sequence ID" value="KKL70814.1"/>
    <property type="molecule type" value="Genomic_DNA"/>
</dbReference>